<keyword evidence="7" id="KW-0812">Transmembrane</keyword>
<keyword evidence="7" id="KW-0472">Membrane</keyword>
<dbReference type="InterPro" id="IPR013149">
    <property type="entry name" value="ADH-like_C"/>
</dbReference>
<dbReference type="GO" id="GO:0051903">
    <property type="term" value="F:S-(hydroxymethyl)glutathione dehydrogenase [NAD(P)+] activity"/>
    <property type="evidence" value="ECO:0007669"/>
    <property type="project" value="TreeGrafter"/>
</dbReference>
<dbReference type="SUPFAM" id="SSF50129">
    <property type="entry name" value="GroES-like"/>
    <property type="match status" value="2"/>
</dbReference>
<dbReference type="Gene3D" id="3.90.180.10">
    <property type="entry name" value="Medium-chain alcohol dehydrogenases, catalytic domain"/>
    <property type="match status" value="1"/>
</dbReference>
<feature type="transmembrane region" description="Helical" evidence="7">
    <location>
        <begin position="198"/>
        <end position="215"/>
    </location>
</feature>
<keyword evidence="4" id="KW-0560">Oxidoreductase</keyword>
<dbReference type="GO" id="GO:0008270">
    <property type="term" value="F:zinc ion binding"/>
    <property type="evidence" value="ECO:0007669"/>
    <property type="project" value="InterPro"/>
</dbReference>
<keyword evidence="10" id="KW-1185">Reference proteome</keyword>
<dbReference type="InterPro" id="IPR036291">
    <property type="entry name" value="NAD(P)-bd_dom_sf"/>
</dbReference>
<protein>
    <submittedName>
        <fullName evidence="9">Alcohol dehydrogenase</fullName>
    </submittedName>
</protein>
<proteinExistence type="inferred from homology"/>
<keyword evidence="3 6" id="KW-0862">Zinc</keyword>
<keyword evidence="7" id="KW-1133">Transmembrane helix</keyword>
<sequence length="378" mass="39695">MKTKAAVLHQVGGHKRPYSDSKPLKIEEIELGKPGKEEVIVQVKAAGLCHSDLSVIDGNRPRPMPMVLGHEAAGVIVELGEDVKGFELGDHVVFAFLPSCGHCEYCMSGKAALCNPGAKANNEGVLLNGDIKIKSQSGETYHHHLGVSGFAGYAIASIYSLVKIDKSYPFEIAALFGCAVMTGVGAVVHTAQVHVGESVLVVGLGGVGLSAILGAKAAGASKIIAADVSHSKLDVAKEFGATHTINSGKEGALEELKQEITVSGVDKSVEFAGAMPALDFAFNATKKGGVTVTGALPHPDARLSLNPLTLVGQEKSLKGCYLGSCVPSIDIPNFLELYKNGNLPVDKLITHRLKLEDINEGFERLASGEAIRQVIIFD</sequence>
<comment type="cofactor">
    <cofactor evidence="1 6">
        <name>Zn(2+)</name>
        <dbReference type="ChEBI" id="CHEBI:29105"/>
    </cofactor>
</comment>
<dbReference type="OrthoDB" id="9806940at2"/>
<evidence type="ECO:0000259" key="8">
    <source>
        <dbReference type="SMART" id="SM00829"/>
    </source>
</evidence>
<dbReference type="GO" id="GO:0005829">
    <property type="term" value="C:cytosol"/>
    <property type="evidence" value="ECO:0007669"/>
    <property type="project" value="TreeGrafter"/>
</dbReference>
<dbReference type="AlphaFoldDB" id="A0A4R6WG91"/>
<evidence type="ECO:0000256" key="7">
    <source>
        <dbReference type="SAM" id="Phobius"/>
    </source>
</evidence>
<feature type="transmembrane region" description="Helical" evidence="7">
    <location>
        <begin position="174"/>
        <end position="192"/>
    </location>
</feature>
<dbReference type="Pfam" id="PF00107">
    <property type="entry name" value="ADH_zinc_N"/>
    <property type="match status" value="1"/>
</dbReference>
<dbReference type="PROSITE" id="PS00059">
    <property type="entry name" value="ADH_ZINC"/>
    <property type="match status" value="1"/>
</dbReference>
<evidence type="ECO:0000313" key="10">
    <source>
        <dbReference type="Proteomes" id="UP000295292"/>
    </source>
</evidence>
<dbReference type="InterPro" id="IPR002328">
    <property type="entry name" value="ADH_Zn_CS"/>
</dbReference>
<reference evidence="9 10" key="1">
    <citation type="submission" date="2019-03" db="EMBL/GenBank/DDBJ databases">
        <title>Genomic Encyclopedia of Archaeal and Bacterial Type Strains, Phase II (KMG-II): from individual species to whole genera.</title>
        <authorList>
            <person name="Goeker M."/>
        </authorList>
    </citation>
    <scope>NUCLEOTIDE SEQUENCE [LARGE SCALE GENOMIC DNA]</scope>
    <source>
        <strain evidence="9 10">DSM 28353</strain>
    </source>
</reference>
<dbReference type="InterPro" id="IPR011032">
    <property type="entry name" value="GroES-like_sf"/>
</dbReference>
<dbReference type="PANTHER" id="PTHR43880">
    <property type="entry name" value="ALCOHOL DEHYDROGENASE"/>
    <property type="match status" value="1"/>
</dbReference>
<organism evidence="9 10">
    <name type="scientific">Sphingobacterium yanglingense</name>
    <dbReference type="NCBI Taxonomy" id="1437280"/>
    <lineage>
        <taxon>Bacteria</taxon>
        <taxon>Pseudomonadati</taxon>
        <taxon>Bacteroidota</taxon>
        <taxon>Sphingobacteriia</taxon>
        <taxon>Sphingobacteriales</taxon>
        <taxon>Sphingobacteriaceae</taxon>
        <taxon>Sphingobacterium</taxon>
    </lineage>
</organism>
<dbReference type="Pfam" id="PF08240">
    <property type="entry name" value="ADH_N"/>
    <property type="match status" value="1"/>
</dbReference>
<name>A0A4R6WG91_9SPHI</name>
<evidence type="ECO:0000256" key="6">
    <source>
        <dbReference type="RuleBase" id="RU361277"/>
    </source>
</evidence>
<dbReference type="GO" id="GO:0046294">
    <property type="term" value="P:formaldehyde catabolic process"/>
    <property type="evidence" value="ECO:0007669"/>
    <property type="project" value="TreeGrafter"/>
</dbReference>
<evidence type="ECO:0000256" key="5">
    <source>
        <dbReference type="ARBA" id="ARBA00023027"/>
    </source>
</evidence>
<dbReference type="SUPFAM" id="SSF51735">
    <property type="entry name" value="NAD(P)-binding Rossmann-fold domains"/>
    <property type="match status" value="1"/>
</dbReference>
<keyword evidence="2 6" id="KW-0479">Metal-binding</keyword>
<evidence type="ECO:0000256" key="4">
    <source>
        <dbReference type="ARBA" id="ARBA00023002"/>
    </source>
</evidence>
<dbReference type="CDD" id="cd08281">
    <property type="entry name" value="liver_ADH_like1"/>
    <property type="match status" value="1"/>
</dbReference>
<dbReference type="PANTHER" id="PTHR43880:SF12">
    <property type="entry name" value="ALCOHOL DEHYDROGENASE CLASS-3"/>
    <property type="match status" value="1"/>
</dbReference>
<dbReference type="Gene3D" id="3.40.50.720">
    <property type="entry name" value="NAD(P)-binding Rossmann-like Domain"/>
    <property type="match status" value="1"/>
</dbReference>
<evidence type="ECO:0000256" key="3">
    <source>
        <dbReference type="ARBA" id="ARBA00022833"/>
    </source>
</evidence>
<evidence type="ECO:0000256" key="1">
    <source>
        <dbReference type="ARBA" id="ARBA00001947"/>
    </source>
</evidence>
<feature type="domain" description="Enoyl reductase (ER)" evidence="8">
    <location>
        <begin position="19"/>
        <end position="376"/>
    </location>
</feature>
<evidence type="ECO:0000256" key="2">
    <source>
        <dbReference type="ARBA" id="ARBA00022723"/>
    </source>
</evidence>
<dbReference type="FunFam" id="3.40.50.720:FF:000003">
    <property type="entry name" value="S-(hydroxymethyl)glutathione dehydrogenase"/>
    <property type="match status" value="1"/>
</dbReference>
<keyword evidence="5" id="KW-0520">NAD</keyword>
<dbReference type="InterPro" id="IPR020843">
    <property type="entry name" value="ER"/>
</dbReference>
<dbReference type="Proteomes" id="UP000295292">
    <property type="component" value="Unassembled WGS sequence"/>
</dbReference>
<accession>A0A4R6WG91</accession>
<comment type="caution">
    <text evidence="9">The sequence shown here is derived from an EMBL/GenBank/DDBJ whole genome shotgun (WGS) entry which is preliminary data.</text>
</comment>
<evidence type="ECO:0000313" key="9">
    <source>
        <dbReference type="EMBL" id="TDQ79170.1"/>
    </source>
</evidence>
<dbReference type="EMBL" id="SNYV01000011">
    <property type="protein sequence ID" value="TDQ79170.1"/>
    <property type="molecule type" value="Genomic_DNA"/>
</dbReference>
<dbReference type="SMART" id="SM00829">
    <property type="entry name" value="PKS_ER"/>
    <property type="match status" value="1"/>
</dbReference>
<feature type="transmembrane region" description="Helical" evidence="7">
    <location>
        <begin position="141"/>
        <end position="162"/>
    </location>
</feature>
<gene>
    <name evidence="9" type="ORF">CLV99_0602</name>
</gene>
<dbReference type="InterPro" id="IPR013154">
    <property type="entry name" value="ADH-like_N"/>
</dbReference>
<comment type="similarity">
    <text evidence="6">Belongs to the zinc-containing alcohol dehydrogenase family.</text>
</comment>